<evidence type="ECO:0000259" key="2">
    <source>
        <dbReference type="Pfam" id="PF02368"/>
    </source>
</evidence>
<feature type="domain" description="F5/8 type C" evidence="1">
    <location>
        <begin position="240"/>
        <end position="366"/>
    </location>
</feature>
<dbReference type="AlphaFoldDB" id="A0AA41DDC6"/>
<dbReference type="Gene3D" id="2.60.40.1080">
    <property type="match status" value="1"/>
</dbReference>
<keyword evidence="4" id="KW-1185">Reference proteome</keyword>
<dbReference type="InterPro" id="IPR008979">
    <property type="entry name" value="Galactose-bd-like_sf"/>
</dbReference>
<dbReference type="SUPFAM" id="SSF49373">
    <property type="entry name" value="Invasin/intimin cell-adhesion fragments"/>
    <property type="match status" value="1"/>
</dbReference>
<dbReference type="Gene3D" id="2.60.120.260">
    <property type="entry name" value="Galactose-binding domain-like"/>
    <property type="match status" value="1"/>
</dbReference>
<proteinExistence type="predicted"/>
<dbReference type="InterPro" id="IPR003343">
    <property type="entry name" value="Big_2"/>
</dbReference>
<name>A0AA41DDC6_9BACT</name>
<dbReference type="RefSeq" id="WP_204973219.1">
    <property type="nucleotide sequence ID" value="NZ_JAAZTS010000036.1"/>
</dbReference>
<dbReference type="InterPro" id="IPR000421">
    <property type="entry name" value="FA58C"/>
</dbReference>
<accession>A0AA41DDC6</accession>
<reference evidence="3 4" key="1">
    <citation type="journal article" date="2021" name="Sci. Rep.">
        <title>The distribution of antibiotic resistance genes in chicken gut microbiota commensals.</title>
        <authorList>
            <person name="Juricova H."/>
            <person name="Matiasovicova J."/>
            <person name="Kubasova T."/>
            <person name="Cejkova D."/>
            <person name="Rychlik I."/>
        </authorList>
    </citation>
    <scope>NUCLEOTIDE SEQUENCE [LARGE SCALE GENOMIC DNA]</scope>
    <source>
        <strain evidence="3 4">An421</strain>
    </source>
</reference>
<comment type="caution">
    <text evidence="3">The sequence shown here is derived from an EMBL/GenBank/DDBJ whole genome shotgun (WGS) entry which is preliminary data.</text>
</comment>
<gene>
    <name evidence="3" type="ORF">H6D15_14135</name>
</gene>
<dbReference type="Pfam" id="PF00754">
    <property type="entry name" value="F5_F8_type_C"/>
    <property type="match status" value="1"/>
</dbReference>
<dbReference type="Proteomes" id="UP000698924">
    <property type="component" value="Unassembled WGS sequence"/>
</dbReference>
<protein>
    <submittedName>
        <fullName evidence="3">Ig-like domain-containing protein</fullName>
    </submittedName>
</protein>
<sequence>MKINWNHTLNKACTWLSFILCSLVFIHCEDDKEVIVPDNWVTIPGESLSIGYEGGELTADYELAGELDTNAVYVINEETWCSGYIKDGKLVFDIAASIIPEERTAISYLIYDDLHQVELLVKQGAAPVVLVENIIVSDELPESIYMHQTIDLAPYFSALPENASYKTFTYSVDDESIATVTTDGKLTGVWGGIVNVKVTAIDEGGFSITVPMTVESNVLYSSEGWTVKTSVDYGYCPDGSTGKPEDILDGELSTFLSLVKPGKTYSGCTTPADHVLHFVVDCQEIIEFNYFYLGWRSSNSSTYLRIPEVQLYGSNDGITFEKIGDKITTERTKNLNYEIPLAKYRYVKVEYTSIDTSSGSTVQVAEFRLGRDYERD</sequence>
<evidence type="ECO:0000313" key="4">
    <source>
        <dbReference type="Proteomes" id="UP000698924"/>
    </source>
</evidence>
<dbReference type="InterPro" id="IPR008964">
    <property type="entry name" value="Invasin/intimin_cell_adhesion"/>
</dbReference>
<feature type="domain" description="BIG2" evidence="2">
    <location>
        <begin position="159"/>
        <end position="206"/>
    </location>
</feature>
<dbReference type="Pfam" id="PF02368">
    <property type="entry name" value="Big_2"/>
    <property type="match status" value="1"/>
</dbReference>
<dbReference type="SUPFAM" id="SSF49785">
    <property type="entry name" value="Galactose-binding domain-like"/>
    <property type="match status" value="1"/>
</dbReference>
<evidence type="ECO:0000259" key="1">
    <source>
        <dbReference type="Pfam" id="PF00754"/>
    </source>
</evidence>
<dbReference type="EMBL" id="JACJMO010000036">
    <property type="protein sequence ID" value="MBM6858722.1"/>
    <property type="molecule type" value="Genomic_DNA"/>
</dbReference>
<evidence type="ECO:0000313" key="3">
    <source>
        <dbReference type="EMBL" id="MBM6858722.1"/>
    </source>
</evidence>
<organism evidence="3 4">
    <name type="scientific">Caecibacteroides pullorum</name>
    <dbReference type="NCBI Taxonomy" id="2725562"/>
    <lineage>
        <taxon>Bacteria</taxon>
        <taxon>Pseudomonadati</taxon>
        <taxon>Bacteroidota</taxon>
        <taxon>Bacteroidia</taxon>
        <taxon>Bacteroidales</taxon>
        <taxon>Bacteroidaceae</taxon>
        <taxon>Caecibacteroides</taxon>
    </lineage>
</organism>